<organism evidence="1 2">
    <name type="scientific">Streptomyces phaeoluteigriseus</name>
    <dbReference type="NCBI Taxonomy" id="114686"/>
    <lineage>
        <taxon>Bacteria</taxon>
        <taxon>Bacillati</taxon>
        <taxon>Actinomycetota</taxon>
        <taxon>Actinomycetes</taxon>
        <taxon>Kitasatosporales</taxon>
        <taxon>Streptomycetaceae</taxon>
        <taxon>Streptomyces</taxon>
        <taxon>Streptomyces aurantiacus group</taxon>
    </lineage>
</organism>
<comment type="caution">
    <text evidence="1">The sequence shown here is derived from an EMBL/GenBank/DDBJ whole genome shotgun (WGS) entry which is preliminary data.</text>
</comment>
<protein>
    <recommendedName>
        <fullName evidence="3">LmbE family protein</fullName>
    </recommendedName>
</protein>
<dbReference type="Proteomes" id="UP000184286">
    <property type="component" value="Unassembled WGS sequence"/>
</dbReference>
<evidence type="ECO:0000313" key="1">
    <source>
        <dbReference type="EMBL" id="OQD53860.1"/>
    </source>
</evidence>
<gene>
    <name evidence="1" type="ORF">BM536_026840</name>
</gene>
<sequence>MNGEWLVRGRDGRLCVYLTSDDAVLCRAEHTPGGAWDPPRRVGGDQKVHPVLAVGRGADDYAHLVSWRPTVPAQSGLVHSTHFRPLLAALDWTPIGHPNTKGDRTGAPAVAVDAQGRAHVFVARAGTGLGMVAQKEKGGWDPWRDLKGPDVQGTPVALAGESGRVEACAAVPGGLQHWRQEKPGTPPVLGESLETPVRAGTLRALATSPEHTTLYYTDDSGDLCAWRPGGKPVALLAAAGPGPVAAVRCELDGHDCTLLAQRSSSGRVAFAAYPTEKEGAGAWWTESGPRLPADAEVSLGRDHEDRVVAVSLSPSAGRLLVTRRKDEPGLALTAWREV</sequence>
<dbReference type="OrthoDB" id="4307815at2"/>
<dbReference type="STRING" id="114686.BM536_026840"/>
<dbReference type="AlphaFoldDB" id="A0A1V6MMY6"/>
<dbReference type="EMBL" id="MPOH02000016">
    <property type="protein sequence ID" value="OQD53860.1"/>
    <property type="molecule type" value="Genomic_DNA"/>
</dbReference>
<dbReference type="RefSeq" id="WP_073493307.1">
    <property type="nucleotide sequence ID" value="NZ_MPOH02000016.1"/>
</dbReference>
<accession>A0A1V6MMY6</accession>
<reference evidence="2" key="1">
    <citation type="submission" date="2016-11" db="EMBL/GenBank/DDBJ databases">
        <authorList>
            <person name="Schniete J.K."/>
            <person name="Salih T."/>
            <person name="Algora Gallardo L."/>
            <person name="Martinez Fernandez S."/>
            <person name="Herron P.R."/>
        </authorList>
    </citation>
    <scope>NUCLEOTIDE SEQUENCE [LARGE SCALE GENOMIC DNA]</scope>
    <source>
        <strain evidence="2">DSM 41896</strain>
    </source>
</reference>
<evidence type="ECO:0000313" key="2">
    <source>
        <dbReference type="Proteomes" id="UP000184286"/>
    </source>
</evidence>
<proteinExistence type="predicted"/>
<evidence type="ECO:0008006" key="3">
    <source>
        <dbReference type="Google" id="ProtNLM"/>
    </source>
</evidence>
<dbReference type="SUPFAM" id="SSF89372">
    <property type="entry name" value="Fucose-specific lectin"/>
    <property type="match status" value="1"/>
</dbReference>
<name>A0A1V6MMY6_9ACTN</name>
<reference evidence="1 2" key="2">
    <citation type="submission" date="2017-02" db="EMBL/GenBank/DDBJ databases">
        <title>Draft genome sequence of Streptomyces phaeoluteigriseus type strain DSM41896.</title>
        <authorList>
            <person name="Salih T.S."/>
            <person name="Algora Gallardo L."/>
            <person name="Melo Santos T."/>
            <person name="Filgueira Martinez S."/>
            <person name="Herron P.R."/>
        </authorList>
    </citation>
    <scope>NUCLEOTIDE SEQUENCE [LARGE SCALE GENOMIC DNA]</scope>
    <source>
        <strain evidence="1 2">DSM 41896</strain>
    </source>
</reference>